<feature type="compositionally biased region" description="Basic residues" evidence="4">
    <location>
        <begin position="498"/>
        <end position="507"/>
    </location>
</feature>
<feature type="repeat" description="WD" evidence="3">
    <location>
        <begin position="327"/>
        <end position="359"/>
    </location>
</feature>
<organism evidence="5 6">
    <name type="scientific">Cottoperca gobio</name>
    <name type="common">Frogmouth</name>
    <name type="synonym">Aphritis gobio</name>
    <dbReference type="NCBI Taxonomy" id="56716"/>
    <lineage>
        <taxon>Eukaryota</taxon>
        <taxon>Metazoa</taxon>
        <taxon>Chordata</taxon>
        <taxon>Craniata</taxon>
        <taxon>Vertebrata</taxon>
        <taxon>Euteleostomi</taxon>
        <taxon>Actinopterygii</taxon>
        <taxon>Neopterygii</taxon>
        <taxon>Teleostei</taxon>
        <taxon>Neoteleostei</taxon>
        <taxon>Acanthomorphata</taxon>
        <taxon>Eupercaria</taxon>
        <taxon>Perciformes</taxon>
        <taxon>Notothenioidei</taxon>
        <taxon>Bovichtidae</taxon>
        <taxon>Cottoperca</taxon>
    </lineage>
</organism>
<dbReference type="SMART" id="SM00320">
    <property type="entry name" value="WD40"/>
    <property type="match status" value="6"/>
</dbReference>
<evidence type="ECO:0000313" key="6">
    <source>
        <dbReference type="RefSeq" id="XP_029317149.1"/>
    </source>
</evidence>
<reference evidence="6" key="1">
    <citation type="submission" date="2025-08" db="UniProtKB">
        <authorList>
            <consortium name="RefSeq"/>
        </authorList>
    </citation>
    <scope>IDENTIFICATION</scope>
</reference>
<evidence type="ECO:0000256" key="2">
    <source>
        <dbReference type="ARBA" id="ARBA00022737"/>
    </source>
</evidence>
<dbReference type="InParanoid" id="A0A6J2S597"/>
<feature type="compositionally biased region" description="Low complexity" evidence="4">
    <location>
        <begin position="460"/>
        <end position="486"/>
    </location>
</feature>
<dbReference type="InterPro" id="IPR036322">
    <property type="entry name" value="WD40_repeat_dom_sf"/>
</dbReference>
<evidence type="ECO:0000256" key="1">
    <source>
        <dbReference type="ARBA" id="ARBA00022574"/>
    </source>
</evidence>
<dbReference type="GO" id="GO:0080008">
    <property type="term" value="C:Cul4-RING E3 ubiquitin ligase complex"/>
    <property type="evidence" value="ECO:0007669"/>
    <property type="project" value="TreeGrafter"/>
</dbReference>
<dbReference type="GeneID" id="115027789"/>
<sequence length="766" mass="84590">MKELKGCGMRSSVGFLSRRELTGQPLLKDEFQRRRMAGCTSLYKKDMLGHFGCVNAIEFSNNGGEWLVSGGDDRRVLLWHMEEALHARAKPVKLKGEHLSNIFCLAFDSTNTRVFSGGNDEQVILHDVERMETLNVFLHIDAVYSLSVSPVNDNVFASSSDDGRVLIWDTREPPSAEPFCLASYPSAFHSVMFNPVEPRLIATANSKEGVGLWDIRKPRSSLLRYGGSMSLQSAMSVRFNSTGTQLLALRRRLPPVLYELHSRLPSFQFDNQGYFNSCTMKSCCFAGDKDQYILSGSDDFNLYMWKIPKDPEAGGAGRVVNGAFMVLKGHRSIVNQVRFNPHTYMICSSGVEKVIKVWSPYQQPESLGDLEGRVEDKSRSLYTHEEYISLVLNSGSGLSHDYVSQSIQEDPRMMAFFDSLVRREIEGWSSDSDSDLSEEAIMQLHARGRRVTRPPPTPPIAIAACASQSDSDNSSSSSLAGLDASGGEPGAEVEERPRRRGRQRRHPSGFLVNEDSDSSEFWLDPVPRPRSPSPRDNSTLSSPATSPSLPAGASSSSTSTSSSSSEDEERRSAVRRRNVMRRRRMHVVSRAGDRPESVQTLFSAIDSCNYPSISVDDLTSSSSGEVQNSLQMKPRDPEKRLSPSDFVCLSPVMSPDSQEHEGASERTEPERRPAASLDGLRTGGRVSSDGGEACSSSLALDSPSRRSPGANGRHRTVAPHVRETLHVSSESEDDARPQREKAQSALKRTRVGSEEGCSPSEKKFRT</sequence>
<feature type="compositionally biased region" description="Basic and acidic residues" evidence="4">
    <location>
        <begin position="633"/>
        <end position="642"/>
    </location>
</feature>
<dbReference type="InterPro" id="IPR045151">
    <property type="entry name" value="DCAF8"/>
</dbReference>
<feature type="compositionally biased region" description="Basic and acidic residues" evidence="4">
    <location>
        <begin position="657"/>
        <end position="673"/>
    </location>
</feature>
<feature type="repeat" description="WD" evidence="3">
    <location>
        <begin position="136"/>
        <end position="171"/>
    </location>
</feature>
<dbReference type="CTD" id="8816"/>
<dbReference type="Gene3D" id="2.130.10.10">
    <property type="entry name" value="YVTN repeat-like/Quinoprotein amine dehydrogenase"/>
    <property type="match status" value="3"/>
</dbReference>
<dbReference type="OrthoDB" id="5573735at2759"/>
<keyword evidence="1 3" id="KW-0853">WD repeat</keyword>
<feature type="compositionally biased region" description="Low complexity" evidence="4">
    <location>
        <begin position="534"/>
        <end position="564"/>
    </location>
</feature>
<evidence type="ECO:0000256" key="4">
    <source>
        <dbReference type="SAM" id="MobiDB-lite"/>
    </source>
</evidence>
<dbReference type="GO" id="GO:0045717">
    <property type="term" value="P:negative regulation of fatty acid biosynthetic process"/>
    <property type="evidence" value="ECO:0007669"/>
    <property type="project" value="TreeGrafter"/>
</dbReference>
<feature type="repeat" description="WD" evidence="3">
    <location>
        <begin position="47"/>
        <end position="89"/>
    </location>
</feature>
<dbReference type="FunCoup" id="A0A6J2S597">
    <property type="interactions" value="360"/>
</dbReference>
<keyword evidence="5" id="KW-1185">Reference proteome</keyword>
<feature type="compositionally biased region" description="Basic residues" evidence="4">
    <location>
        <begin position="573"/>
        <end position="587"/>
    </location>
</feature>
<proteinExistence type="predicted"/>
<dbReference type="PROSITE" id="PS50082">
    <property type="entry name" value="WD_REPEATS_2"/>
    <property type="match status" value="3"/>
</dbReference>
<dbReference type="RefSeq" id="XP_029317149.1">
    <property type="nucleotide sequence ID" value="XM_029461289.1"/>
</dbReference>
<dbReference type="InterPro" id="IPR015943">
    <property type="entry name" value="WD40/YVTN_repeat-like_dom_sf"/>
</dbReference>
<keyword evidence="2" id="KW-0677">Repeat</keyword>
<name>A0A6J2S597_COTGO</name>
<feature type="region of interest" description="Disordered" evidence="4">
    <location>
        <begin position="610"/>
        <end position="766"/>
    </location>
</feature>
<dbReference type="SUPFAM" id="SSF50978">
    <property type="entry name" value="WD40 repeat-like"/>
    <property type="match status" value="1"/>
</dbReference>
<evidence type="ECO:0000256" key="3">
    <source>
        <dbReference type="PROSITE-ProRule" id="PRU00221"/>
    </source>
</evidence>
<dbReference type="PANTHER" id="PTHR15574:SF43">
    <property type="entry name" value="DDB1- AND CUL4-ASSOCIATED FACTOR 5"/>
    <property type="match status" value="1"/>
</dbReference>
<dbReference type="PANTHER" id="PTHR15574">
    <property type="entry name" value="WD REPEAT DOMAIN-CONTAINING FAMILY"/>
    <property type="match status" value="1"/>
</dbReference>
<feature type="compositionally biased region" description="Low complexity" evidence="4">
    <location>
        <begin position="612"/>
        <end position="623"/>
    </location>
</feature>
<accession>A0A6J2S597</accession>
<dbReference type="GO" id="GO:0005737">
    <property type="term" value="C:cytoplasm"/>
    <property type="evidence" value="ECO:0007669"/>
    <property type="project" value="TreeGrafter"/>
</dbReference>
<dbReference type="Pfam" id="PF00400">
    <property type="entry name" value="WD40"/>
    <property type="match status" value="4"/>
</dbReference>
<gene>
    <name evidence="6" type="primary">dcaf5</name>
</gene>
<feature type="region of interest" description="Disordered" evidence="4">
    <location>
        <begin position="447"/>
        <end position="598"/>
    </location>
</feature>
<dbReference type="AlphaFoldDB" id="A0A6J2S597"/>
<protein>
    <submittedName>
        <fullName evidence="6">LOW QUALITY PROTEIN: DDB1- and CUL4-associated factor 5</fullName>
    </submittedName>
</protein>
<dbReference type="KEGG" id="cgob:115027789"/>
<dbReference type="PROSITE" id="PS50294">
    <property type="entry name" value="WD_REPEATS_REGION"/>
    <property type="match status" value="3"/>
</dbReference>
<evidence type="ECO:0000313" key="5">
    <source>
        <dbReference type="Proteomes" id="UP000504630"/>
    </source>
</evidence>
<dbReference type="Proteomes" id="UP000504630">
    <property type="component" value="Chromosome 22"/>
</dbReference>
<dbReference type="InterPro" id="IPR001680">
    <property type="entry name" value="WD40_rpt"/>
</dbReference>